<dbReference type="EC" id="3.1.3.48" evidence="2"/>
<evidence type="ECO:0000256" key="5">
    <source>
        <dbReference type="SAM" id="MobiDB-lite"/>
    </source>
</evidence>
<evidence type="ECO:0000259" key="6">
    <source>
        <dbReference type="PROSITE" id="PS50054"/>
    </source>
</evidence>
<evidence type="ECO:0000256" key="2">
    <source>
        <dbReference type="ARBA" id="ARBA00013064"/>
    </source>
</evidence>
<keyword evidence="3" id="KW-0378">Hydrolase</keyword>
<dbReference type="Proteomes" id="UP000682733">
    <property type="component" value="Unassembled WGS sequence"/>
</dbReference>
<dbReference type="Pfam" id="PF00782">
    <property type="entry name" value="DSPc"/>
    <property type="match status" value="1"/>
</dbReference>
<sequence length="252" mass="28373">MSASSGLVTQPVRIKRVAVDNKLTKTSKSNSTDLASSSSSESSDKRLINIRLNILRWPTVLCRTTKISRQPPPEPTLVHEKFIYLGGLKSLNNKTRLSRLNITHILSVVYIPPSKATISLNKNTNFKHLFLKADDSIDFNMTVHFEPAFAFIEEARLANKSVLCHCVCGISRSTTIVCAYLMKYNSMSLENALLQIKSKRSIIQPNIGFLKQLVEFDEQLKKDREQSINNGRGIENSTIENLAEQMTQVNFD</sequence>
<reference evidence="8" key="1">
    <citation type="submission" date="2021-02" db="EMBL/GenBank/DDBJ databases">
        <authorList>
            <person name="Nowell W R."/>
        </authorList>
    </citation>
    <scope>NUCLEOTIDE SEQUENCE</scope>
</reference>
<dbReference type="OrthoDB" id="165342at2759"/>
<dbReference type="GO" id="GO:0008330">
    <property type="term" value="F:protein tyrosine/threonine phosphatase activity"/>
    <property type="evidence" value="ECO:0007669"/>
    <property type="project" value="TreeGrafter"/>
</dbReference>
<evidence type="ECO:0000313" key="10">
    <source>
        <dbReference type="EMBL" id="CAF3592997.1"/>
    </source>
</evidence>
<proteinExistence type="inferred from homology"/>
<dbReference type="PANTHER" id="PTHR10159">
    <property type="entry name" value="DUAL SPECIFICITY PROTEIN PHOSPHATASE"/>
    <property type="match status" value="1"/>
</dbReference>
<dbReference type="Gene3D" id="3.90.190.10">
    <property type="entry name" value="Protein tyrosine phosphatase superfamily"/>
    <property type="match status" value="1"/>
</dbReference>
<evidence type="ECO:0000256" key="1">
    <source>
        <dbReference type="ARBA" id="ARBA00008601"/>
    </source>
</evidence>
<dbReference type="SMART" id="SM00195">
    <property type="entry name" value="DSPc"/>
    <property type="match status" value="1"/>
</dbReference>
<evidence type="ECO:0000259" key="7">
    <source>
        <dbReference type="PROSITE" id="PS50056"/>
    </source>
</evidence>
<dbReference type="InterPro" id="IPR000387">
    <property type="entry name" value="Tyr_Pase_dom"/>
</dbReference>
<dbReference type="CDD" id="cd14498">
    <property type="entry name" value="DSP"/>
    <property type="match status" value="1"/>
</dbReference>
<dbReference type="GO" id="GO:0043409">
    <property type="term" value="P:negative regulation of MAPK cascade"/>
    <property type="evidence" value="ECO:0007669"/>
    <property type="project" value="TreeGrafter"/>
</dbReference>
<dbReference type="EMBL" id="CAJNOQ010000493">
    <property type="protein sequence ID" value="CAF0807467.1"/>
    <property type="molecule type" value="Genomic_DNA"/>
</dbReference>
<comment type="similarity">
    <text evidence="1">Belongs to the protein-tyrosine phosphatase family. Non-receptor class dual specificity subfamily.</text>
</comment>
<dbReference type="EMBL" id="CAJOBC010000493">
    <property type="protein sequence ID" value="CAF3592997.1"/>
    <property type="molecule type" value="Genomic_DNA"/>
</dbReference>
<dbReference type="GO" id="GO:0017017">
    <property type="term" value="F:MAP kinase tyrosine/serine/threonine phosphatase activity"/>
    <property type="evidence" value="ECO:0007669"/>
    <property type="project" value="TreeGrafter"/>
</dbReference>
<name>A0A813T7H9_9BILA</name>
<dbReference type="PROSITE" id="PS50054">
    <property type="entry name" value="TYR_PHOSPHATASE_DUAL"/>
    <property type="match status" value="1"/>
</dbReference>
<dbReference type="Proteomes" id="UP000681722">
    <property type="component" value="Unassembled WGS sequence"/>
</dbReference>
<dbReference type="EMBL" id="CAJOBA010001443">
    <property type="protein sequence ID" value="CAF3596148.1"/>
    <property type="molecule type" value="Genomic_DNA"/>
</dbReference>
<keyword evidence="4" id="KW-0904">Protein phosphatase</keyword>
<dbReference type="Proteomes" id="UP000663829">
    <property type="component" value="Unassembled WGS sequence"/>
</dbReference>
<evidence type="ECO:0000313" key="8">
    <source>
        <dbReference type="EMBL" id="CAF0807467.1"/>
    </source>
</evidence>
<dbReference type="InterPro" id="IPR020422">
    <property type="entry name" value="TYR_PHOSPHATASE_DUAL_dom"/>
</dbReference>
<keyword evidence="12" id="KW-1185">Reference proteome</keyword>
<dbReference type="InterPro" id="IPR000340">
    <property type="entry name" value="Dual-sp_phosphatase_cat-dom"/>
</dbReference>
<dbReference type="InterPro" id="IPR029021">
    <property type="entry name" value="Prot-tyrosine_phosphatase-like"/>
</dbReference>
<dbReference type="PROSITE" id="PS50056">
    <property type="entry name" value="TYR_PHOSPHATASE_2"/>
    <property type="match status" value="1"/>
</dbReference>
<evidence type="ECO:0000256" key="3">
    <source>
        <dbReference type="ARBA" id="ARBA00022801"/>
    </source>
</evidence>
<protein>
    <recommendedName>
        <fullName evidence="2">protein-tyrosine-phosphatase</fullName>
        <ecNumber evidence="2">3.1.3.48</ecNumber>
    </recommendedName>
</protein>
<evidence type="ECO:0000313" key="12">
    <source>
        <dbReference type="Proteomes" id="UP000663829"/>
    </source>
</evidence>
<feature type="region of interest" description="Disordered" evidence="5">
    <location>
        <begin position="20"/>
        <end position="40"/>
    </location>
</feature>
<gene>
    <name evidence="8" type="ORF">GPM918_LOCUS3852</name>
    <name evidence="9" type="ORF">OVA965_LOCUS5212</name>
    <name evidence="10" type="ORF">SRO942_LOCUS3852</name>
    <name evidence="11" type="ORF">TMI583_LOCUS5207</name>
</gene>
<dbReference type="SUPFAM" id="SSF52799">
    <property type="entry name" value="(Phosphotyrosine protein) phosphatases II"/>
    <property type="match status" value="1"/>
</dbReference>
<dbReference type="PANTHER" id="PTHR10159:SF519">
    <property type="entry name" value="DUAL SPECIFICITY PROTEIN PHOSPHATASE MPK3"/>
    <property type="match status" value="1"/>
</dbReference>
<feature type="domain" description="Tyrosine specific protein phosphatases" evidence="7">
    <location>
        <begin position="143"/>
        <end position="200"/>
    </location>
</feature>
<dbReference type="GO" id="GO:0005737">
    <property type="term" value="C:cytoplasm"/>
    <property type="evidence" value="ECO:0007669"/>
    <property type="project" value="TreeGrafter"/>
</dbReference>
<accession>A0A813T7H9</accession>
<dbReference type="AlphaFoldDB" id="A0A813T7H9"/>
<evidence type="ECO:0000313" key="11">
    <source>
        <dbReference type="EMBL" id="CAF3596148.1"/>
    </source>
</evidence>
<evidence type="ECO:0000256" key="4">
    <source>
        <dbReference type="ARBA" id="ARBA00022912"/>
    </source>
</evidence>
<dbReference type="Proteomes" id="UP000677228">
    <property type="component" value="Unassembled WGS sequence"/>
</dbReference>
<feature type="compositionally biased region" description="Low complexity" evidence="5">
    <location>
        <begin position="27"/>
        <end position="40"/>
    </location>
</feature>
<organism evidence="8 12">
    <name type="scientific">Didymodactylos carnosus</name>
    <dbReference type="NCBI Taxonomy" id="1234261"/>
    <lineage>
        <taxon>Eukaryota</taxon>
        <taxon>Metazoa</taxon>
        <taxon>Spiralia</taxon>
        <taxon>Gnathifera</taxon>
        <taxon>Rotifera</taxon>
        <taxon>Eurotatoria</taxon>
        <taxon>Bdelloidea</taxon>
        <taxon>Philodinida</taxon>
        <taxon>Philodinidae</taxon>
        <taxon>Didymodactylos</taxon>
    </lineage>
</organism>
<dbReference type="GO" id="GO:0033550">
    <property type="term" value="F:MAP kinase tyrosine phosphatase activity"/>
    <property type="evidence" value="ECO:0007669"/>
    <property type="project" value="TreeGrafter"/>
</dbReference>
<evidence type="ECO:0000313" key="9">
    <source>
        <dbReference type="EMBL" id="CAF0812295.1"/>
    </source>
</evidence>
<feature type="domain" description="Tyrosine-protein phosphatase" evidence="6">
    <location>
        <begin position="74"/>
        <end position="222"/>
    </location>
</feature>
<comment type="caution">
    <text evidence="8">The sequence shown here is derived from an EMBL/GenBank/DDBJ whole genome shotgun (WGS) entry which is preliminary data.</text>
</comment>
<dbReference type="EMBL" id="CAJNOK010001444">
    <property type="protein sequence ID" value="CAF0812295.1"/>
    <property type="molecule type" value="Genomic_DNA"/>
</dbReference>